<keyword evidence="2" id="KW-0804">Transcription</keyword>
<keyword evidence="1" id="KW-0805">Transcription regulation</keyword>
<dbReference type="Pfam" id="PF13490">
    <property type="entry name" value="zf-HC2"/>
    <property type="match status" value="1"/>
</dbReference>
<dbReference type="EMBL" id="AP022620">
    <property type="protein sequence ID" value="BBZ77071.1"/>
    <property type="molecule type" value="Genomic_DNA"/>
</dbReference>
<proteinExistence type="predicted"/>
<evidence type="ECO:0000313" key="4">
    <source>
        <dbReference type="EMBL" id="BBZ77071.1"/>
    </source>
</evidence>
<dbReference type="AlphaFoldDB" id="A0A6N4WCZ3"/>
<reference evidence="4 5" key="1">
    <citation type="journal article" date="2019" name="Emerg. Microbes Infect.">
        <title>Comprehensive subspecies identification of 175 nontuberculous mycobacteria species based on 7547 genomic profiles.</title>
        <authorList>
            <person name="Matsumoto Y."/>
            <person name="Kinjo T."/>
            <person name="Motooka D."/>
            <person name="Nabeya D."/>
            <person name="Jung N."/>
            <person name="Uechi K."/>
            <person name="Horii T."/>
            <person name="Iida T."/>
            <person name="Fujita J."/>
            <person name="Nakamura S."/>
        </authorList>
    </citation>
    <scope>NUCLEOTIDE SEQUENCE [LARGE SCALE GENOMIC DNA]</scope>
    <source>
        <strain evidence="4 5">JCM 30275</strain>
    </source>
</reference>
<accession>A0A6N4WCZ3</accession>
<name>A0A6N4WCZ3_9MYCO</name>
<sequence length="68" mass="7463">MELLSDYDTGALDVPTAARVRLHLLICTGCRGYLAQLRTTVAIVARLRGEHLDPALRDRLVAAFLDGQ</sequence>
<dbReference type="Proteomes" id="UP000467249">
    <property type="component" value="Chromosome"/>
</dbReference>
<dbReference type="Gene3D" id="1.10.10.1320">
    <property type="entry name" value="Anti-sigma factor, zinc-finger domain"/>
    <property type="match status" value="1"/>
</dbReference>
<keyword evidence="5" id="KW-1185">Reference proteome</keyword>
<protein>
    <recommendedName>
        <fullName evidence="3">Putative zinc-finger domain-containing protein</fullName>
    </recommendedName>
</protein>
<evidence type="ECO:0000259" key="3">
    <source>
        <dbReference type="Pfam" id="PF13490"/>
    </source>
</evidence>
<evidence type="ECO:0000256" key="1">
    <source>
        <dbReference type="ARBA" id="ARBA00023015"/>
    </source>
</evidence>
<evidence type="ECO:0000313" key="5">
    <source>
        <dbReference type="Proteomes" id="UP000467249"/>
    </source>
</evidence>
<feature type="domain" description="Putative zinc-finger" evidence="3">
    <location>
        <begin position="2"/>
        <end position="31"/>
    </location>
</feature>
<dbReference type="KEGG" id="many:MANY_24080"/>
<evidence type="ECO:0000256" key="2">
    <source>
        <dbReference type="ARBA" id="ARBA00023163"/>
    </source>
</evidence>
<gene>
    <name evidence="4" type="ORF">MANY_24080</name>
</gene>
<dbReference type="InterPro" id="IPR041916">
    <property type="entry name" value="Anti_sigma_zinc_sf"/>
</dbReference>
<dbReference type="InterPro" id="IPR027383">
    <property type="entry name" value="Znf_put"/>
</dbReference>
<organism evidence="4 5">
    <name type="scientific">Mycolicibacterium anyangense</name>
    <dbReference type="NCBI Taxonomy" id="1431246"/>
    <lineage>
        <taxon>Bacteria</taxon>
        <taxon>Bacillati</taxon>
        <taxon>Actinomycetota</taxon>
        <taxon>Actinomycetes</taxon>
        <taxon>Mycobacteriales</taxon>
        <taxon>Mycobacteriaceae</taxon>
        <taxon>Mycolicibacterium</taxon>
    </lineage>
</organism>